<protein>
    <recommendedName>
        <fullName evidence="2">Cell shape-determining protein MreC</fullName>
    </recommendedName>
    <alternativeName>
        <fullName evidence="4">Cell shape protein MreC</fullName>
    </alternativeName>
</protein>
<evidence type="ECO:0000313" key="7">
    <source>
        <dbReference type="Proteomes" id="UP001310022"/>
    </source>
</evidence>
<dbReference type="InterPro" id="IPR055342">
    <property type="entry name" value="MreC_beta-barrel_core"/>
</dbReference>
<dbReference type="Gene3D" id="2.40.10.350">
    <property type="entry name" value="Rod shape-determining protein MreC, domain 2"/>
    <property type="match status" value="1"/>
</dbReference>
<keyword evidence="3" id="KW-0133">Cell shape</keyword>
<dbReference type="InterPro" id="IPR007221">
    <property type="entry name" value="MreC"/>
</dbReference>
<evidence type="ECO:0000256" key="1">
    <source>
        <dbReference type="ARBA" id="ARBA00009369"/>
    </source>
</evidence>
<dbReference type="GO" id="GO:0008360">
    <property type="term" value="P:regulation of cell shape"/>
    <property type="evidence" value="ECO:0007669"/>
    <property type="project" value="UniProtKB-KW"/>
</dbReference>
<dbReference type="Gene3D" id="2.40.10.340">
    <property type="entry name" value="Rod shape-determining protein MreC, domain 1"/>
    <property type="match status" value="1"/>
</dbReference>
<reference evidence="6 7" key="1">
    <citation type="submission" date="2021-12" db="EMBL/GenBank/DDBJ databases">
        <title>Genome sequencing of bacteria with rrn-lacking chromosome and rrn-plasmid.</title>
        <authorList>
            <person name="Anda M."/>
            <person name="Iwasaki W."/>
        </authorList>
    </citation>
    <scope>NUCLEOTIDE SEQUENCE [LARGE SCALE GENOMIC DNA]</scope>
    <source>
        <strain evidence="6 7">NBRC 15940</strain>
    </source>
</reference>
<feature type="domain" description="Rod shape-determining protein MreC beta-barrel core" evidence="5">
    <location>
        <begin position="98"/>
        <end position="246"/>
    </location>
</feature>
<comment type="similarity">
    <text evidence="1">Belongs to the MreC family.</text>
</comment>
<gene>
    <name evidence="6" type="ORF">PEDI_07010</name>
</gene>
<dbReference type="InterPro" id="IPR042177">
    <property type="entry name" value="Cell/Rod_1"/>
</dbReference>
<evidence type="ECO:0000259" key="5">
    <source>
        <dbReference type="Pfam" id="PF04085"/>
    </source>
</evidence>
<accession>A0AAN4VU56</accession>
<proteinExistence type="inferred from homology"/>
<evidence type="ECO:0000256" key="4">
    <source>
        <dbReference type="ARBA" id="ARBA00032089"/>
    </source>
</evidence>
<dbReference type="GO" id="GO:0005886">
    <property type="term" value="C:plasma membrane"/>
    <property type="evidence" value="ECO:0007669"/>
    <property type="project" value="TreeGrafter"/>
</dbReference>
<dbReference type="PANTHER" id="PTHR34138">
    <property type="entry name" value="CELL SHAPE-DETERMINING PROTEIN MREC"/>
    <property type="match status" value="1"/>
</dbReference>
<dbReference type="AlphaFoldDB" id="A0AAN4VU56"/>
<sequence>MLFLILEMICFWLIVTKNSYQSIAFFHSSNRAIGALYQNKTKVNNYFELSRINEELVKENAALRAALKVSEASDYYWTHEFSADEARLKQFSFTPVRVVNNSISEYHNYITIDKGSLDGIKPNEGVIGPYGVIGKVKSVSPHYATVISLLNNKFLVSAKAYPSNVLCSVNWSGEDFQFADLNYVPRHVEMHVGDTVRTSGFDGIFPAGTMIGTVEEFELTDQDIFYNIKVRLSTDFSSLSYLYVVENNLEEEQLEVERLTEEKK</sequence>
<dbReference type="PANTHER" id="PTHR34138:SF1">
    <property type="entry name" value="CELL SHAPE-DETERMINING PROTEIN MREC"/>
    <property type="match status" value="1"/>
</dbReference>
<dbReference type="InterPro" id="IPR042175">
    <property type="entry name" value="Cell/Rod_MreC_2"/>
</dbReference>
<dbReference type="Proteomes" id="UP001310022">
    <property type="component" value="Unassembled WGS sequence"/>
</dbReference>
<evidence type="ECO:0000256" key="2">
    <source>
        <dbReference type="ARBA" id="ARBA00013855"/>
    </source>
</evidence>
<evidence type="ECO:0000313" key="6">
    <source>
        <dbReference type="EMBL" id="GJM60149.1"/>
    </source>
</evidence>
<name>A0AAN4VU56_9BACT</name>
<comment type="caution">
    <text evidence="6">The sequence shown here is derived from an EMBL/GenBank/DDBJ whole genome shotgun (WGS) entry which is preliminary data.</text>
</comment>
<dbReference type="Pfam" id="PF04085">
    <property type="entry name" value="MreC"/>
    <property type="match status" value="1"/>
</dbReference>
<dbReference type="EMBL" id="BQKE01000001">
    <property type="protein sequence ID" value="GJM60149.1"/>
    <property type="molecule type" value="Genomic_DNA"/>
</dbReference>
<keyword evidence="7" id="KW-1185">Reference proteome</keyword>
<organism evidence="6 7">
    <name type="scientific">Persicobacter diffluens</name>
    <dbReference type="NCBI Taxonomy" id="981"/>
    <lineage>
        <taxon>Bacteria</taxon>
        <taxon>Pseudomonadati</taxon>
        <taxon>Bacteroidota</taxon>
        <taxon>Cytophagia</taxon>
        <taxon>Cytophagales</taxon>
        <taxon>Persicobacteraceae</taxon>
        <taxon>Persicobacter</taxon>
    </lineage>
</organism>
<evidence type="ECO:0000256" key="3">
    <source>
        <dbReference type="ARBA" id="ARBA00022960"/>
    </source>
</evidence>
<dbReference type="NCBIfam" id="NF010532">
    <property type="entry name" value="PRK13922.9-3"/>
    <property type="match status" value="1"/>
</dbReference>